<feature type="region of interest" description="Disordered" evidence="7">
    <location>
        <begin position="11"/>
        <end position="77"/>
    </location>
</feature>
<proteinExistence type="inferred from homology"/>
<dbReference type="OrthoDB" id="648285at2759"/>
<dbReference type="NCBIfam" id="TIGR00879">
    <property type="entry name" value="SP"/>
    <property type="match status" value="1"/>
</dbReference>
<dbReference type="InterPro" id="IPR003663">
    <property type="entry name" value="Sugar/inositol_transpt"/>
</dbReference>
<feature type="region of interest" description="Disordered" evidence="7">
    <location>
        <begin position="93"/>
        <end position="123"/>
    </location>
</feature>
<comment type="subcellular location">
    <subcellularLocation>
        <location evidence="1">Membrane</location>
        <topology evidence="1">Multi-pass membrane protein</topology>
    </subcellularLocation>
</comment>
<feature type="transmembrane region" description="Helical" evidence="8">
    <location>
        <begin position="434"/>
        <end position="457"/>
    </location>
</feature>
<evidence type="ECO:0000259" key="9">
    <source>
        <dbReference type="PROSITE" id="PS50850"/>
    </source>
</evidence>
<keyword evidence="6 8" id="KW-0472">Membrane</keyword>
<dbReference type="GO" id="GO:0016020">
    <property type="term" value="C:membrane"/>
    <property type="evidence" value="ECO:0007669"/>
    <property type="project" value="UniProtKB-SubCell"/>
</dbReference>
<evidence type="ECO:0000313" key="11">
    <source>
        <dbReference type="Proteomes" id="UP000234275"/>
    </source>
</evidence>
<feature type="domain" description="Major facilitator superfamily (MFS) profile" evidence="9">
    <location>
        <begin position="188"/>
        <end position="618"/>
    </location>
</feature>
<feature type="region of interest" description="Disordered" evidence="7">
    <location>
        <begin position="673"/>
        <end position="742"/>
    </location>
</feature>
<evidence type="ECO:0000256" key="2">
    <source>
        <dbReference type="ARBA" id="ARBA00010992"/>
    </source>
</evidence>
<feature type="transmembrane region" description="Helical" evidence="8">
    <location>
        <begin position="532"/>
        <end position="552"/>
    </location>
</feature>
<keyword evidence="3" id="KW-0813">Transport</keyword>
<dbReference type="EMBL" id="MSFO01000007">
    <property type="protein sequence ID" value="PLB45351.1"/>
    <property type="molecule type" value="Genomic_DNA"/>
</dbReference>
<dbReference type="PRINTS" id="PR00171">
    <property type="entry name" value="SUGRTRNSPORT"/>
</dbReference>
<evidence type="ECO:0000256" key="1">
    <source>
        <dbReference type="ARBA" id="ARBA00004141"/>
    </source>
</evidence>
<dbReference type="GeneID" id="36559438"/>
<evidence type="ECO:0000256" key="4">
    <source>
        <dbReference type="ARBA" id="ARBA00022692"/>
    </source>
</evidence>
<dbReference type="FunFam" id="1.20.1250.20:FF:000119">
    <property type="entry name" value="MFS monosaccharide transporter, putative"/>
    <property type="match status" value="1"/>
</dbReference>
<protein>
    <submittedName>
        <fullName evidence="10">MFS monosaccharide transporter</fullName>
    </submittedName>
</protein>
<dbReference type="SUPFAM" id="SSF103473">
    <property type="entry name" value="MFS general substrate transporter"/>
    <property type="match status" value="1"/>
</dbReference>
<feature type="compositionally biased region" description="Low complexity" evidence="7">
    <location>
        <begin position="33"/>
        <end position="50"/>
    </location>
</feature>
<evidence type="ECO:0000256" key="7">
    <source>
        <dbReference type="SAM" id="MobiDB-lite"/>
    </source>
</evidence>
<dbReference type="InterPro" id="IPR050360">
    <property type="entry name" value="MFS_Sugar_Transporters"/>
</dbReference>
<comment type="similarity">
    <text evidence="2">Belongs to the major facilitator superfamily. Sugar transporter (TC 2.A.1.1) family.</text>
</comment>
<reference evidence="10 11" key="1">
    <citation type="submission" date="2016-12" db="EMBL/GenBank/DDBJ databases">
        <title>The genomes of Aspergillus section Nigri reveals drivers in fungal speciation.</title>
        <authorList>
            <consortium name="DOE Joint Genome Institute"/>
            <person name="Vesth T.C."/>
            <person name="Nybo J."/>
            <person name="Theobald S."/>
            <person name="Brandl J."/>
            <person name="Frisvad J.C."/>
            <person name="Nielsen K.F."/>
            <person name="Lyhne E.K."/>
            <person name="Kogle M.E."/>
            <person name="Kuo A."/>
            <person name="Riley R."/>
            <person name="Clum A."/>
            <person name="Nolan M."/>
            <person name="Lipzen A."/>
            <person name="Salamov A."/>
            <person name="Henrissat B."/>
            <person name="Wiebenga A."/>
            <person name="De Vries R.P."/>
            <person name="Grigoriev I.V."/>
            <person name="Mortensen U.H."/>
            <person name="Andersen M.R."/>
            <person name="Baker S.E."/>
        </authorList>
    </citation>
    <scope>NUCLEOTIDE SEQUENCE [LARGE SCALE GENOMIC DNA]</scope>
    <source>
        <strain evidence="10 11">IBT 23096</strain>
    </source>
</reference>
<gene>
    <name evidence="10" type="ORF">P170DRAFT_457738</name>
</gene>
<dbReference type="InterPro" id="IPR005829">
    <property type="entry name" value="Sugar_transporter_CS"/>
</dbReference>
<dbReference type="Pfam" id="PF00083">
    <property type="entry name" value="Sugar_tr"/>
    <property type="match status" value="1"/>
</dbReference>
<dbReference type="PROSITE" id="PS00217">
    <property type="entry name" value="SUGAR_TRANSPORT_2"/>
    <property type="match status" value="1"/>
</dbReference>
<keyword evidence="5 8" id="KW-1133">Transmembrane helix</keyword>
<dbReference type="Gene3D" id="1.20.1250.20">
    <property type="entry name" value="MFS general substrate transporter like domains"/>
    <property type="match status" value="1"/>
</dbReference>
<dbReference type="InterPro" id="IPR020846">
    <property type="entry name" value="MFS_dom"/>
</dbReference>
<dbReference type="AlphaFoldDB" id="A0A2I2FXI5"/>
<feature type="compositionally biased region" description="Low complexity" evidence="7">
    <location>
        <begin position="67"/>
        <end position="77"/>
    </location>
</feature>
<evidence type="ECO:0000256" key="6">
    <source>
        <dbReference type="ARBA" id="ARBA00023136"/>
    </source>
</evidence>
<evidence type="ECO:0000256" key="8">
    <source>
        <dbReference type="SAM" id="Phobius"/>
    </source>
</evidence>
<dbReference type="PANTHER" id="PTHR48022">
    <property type="entry name" value="PLASTIDIC GLUCOSE TRANSPORTER 4"/>
    <property type="match status" value="1"/>
</dbReference>
<dbReference type="Proteomes" id="UP000234275">
    <property type="component" value="Unassembled WGS sequence"/>
</dbReference>
<feature type="transmembrane region" description="Helical" evidence="8">
    <location>
        <begin position="348"/>
        <end position="368"/>
    </location>
</feature>
<dbReference type="STRING" id="1392250.A0A2I2FXI5"/>
<feature type="transmembrane region" description="Helical" evidence="8">
    <location>
        <begin position="595"/>
        <end position="614"/>
    </location>
</feature>
<evidence type="ECO:0000313" key="10">
    <source>
        <dbReference type="EMBL" id="PLB45351.1"/>
    </source>
</evidence>
<dbReference type="RefSeq" id="XP_024700653.1">
    <property type="nucleotide sequence ID" value="XM_024851739.1"/>
</dbReference>
<feature type="transmembrane region" description="Helical" evidence="8">
    <location>
        <begin position="324"/>
        <end position="342"/>
    </location>
</feature>
<feature type="transmembrane region" description="Helical" evidence="8">
    <location>
        <begin position="184"/>
        <end position="201"/>
    </location>
</feature>
<dbReference type="InterPro" id="IPR036259">
    <property type="entry name" value="MFS_trans_sf"/>
</dbReference>
<accession>A0A2I2FXI5</accession>
<sequence>MVDQPLVLRKGKGPLFWPTTTANIPLPTPSPRSPSSIPLQSLQPQPSSPSGHSTKVLESASEKGSRRSSLSHSVRSEFSNWTETGDLAEQLADAEGHPLQVHRRRSLDREAPERAGSSVQVNRQKHTHYLHRPSTSEAEFAKTSIEIPRPPPRRISRIERTLAVIMSPSSRQTAQMHGLVGKPLLYFTSVFVSLGVFLFGYDQGVMSGIITGAYFIDYFDQPSRAAIGTVVAILEVGAFISSLLVGRLGDLIGRRRTILYGSIVFFIGGALQTFATDLSMMMVGRIIAGLGVGALSTIVPVYQSEISPPHNRGKLACIEFTGNISGYAASVWVDYFCSFIGSNYSWRLPLLCQCIMGALLGIGSLIICESPRWLLDNDYDEEGMVVIANLYGKGDLHNDKARQEYREIKMNVLLQRQEGERSYTDMFRRYRKRVLIAMSAQALAQLNGINVISYYAPLVFESAGWAGRAAILMTGVNAISYLASTVPPWYLVDRWGRRPILLSGAVAMIISLSLISYFIYIDVGATPTLTVIFVMIYNAAFGASWGPIPWLYPPEILPLSIRAKGASLSTASNWAFNWLVGEVTPVLQDAIKWRLYLVHAFFCACSFVLVYFLYPETSGVRLEDMNMLFGDATTAAPTPATQGERGSLIGTGSPVPSLDIRRQQYGQLGAESAIPGLDIDPPNMNSDDNNKSIRPGSQGGNQSPPEGIAGWISNMVSRHNRSGHRVQQNRQYRRLGQEEENE</sequence>
<dbReference type="InterPro" id="IPR005828">
    <property type="entry name" value="MFS_sugar_transport-like"/>
</dbReference>
<evidence type="ECO:0000256" key="3">
    <source>
        <dbReference type="ARBA" id="ARBA00022448"/>
    </source>
</evidence>
<comment type="caution">
    <text evidence="10">The sequence shown here is derived from an EMBL/GenBank/DDBJ whole genome shotgun (WGS) entry which is preliminary data.</text>
</comment>
<dbReference type="GO" id="GO:0005351">
    <property type="term" value="F:carbohydrate:proton symporter activity"/>
    <property type="evidence" value="ECO:0007669"/>
    <property type="project" value="TreeGrafter"/>
</dbReference>
<dbReference type="PANTHER" id="PTHR48022:SF73">
    <property type="entry name" value="METABOLITE TRANSPORT PROTEIN YDL199C-RELATED"/>
    <property type="match status" value="1"/>
</dbReference>
<feature type="transmembrane region" description="Helical" evidence="8">
    <location>
        <begin position="257"/>
        <end position="276"/>
    </location>
</feature>
<name>A0A2I2FXI5_9EURO</name>
<dbReference type="VEuPathDB" id="FungiDB:P170DRAFT_457738"/>
<feature type="transmembrane region" description="Helical" evidence="8">
    <location>
        <begin position="225"/>
        <end position="245"/>
    </location>
</feature>
<feature type="transmembrane region" description="Helical" evidence="8">
    <location>
        <begin position="499"/>
        <end position="520"/>
    </location>
</feature>
<feature type="transmembrane region" description="Helical" evidence="8">
    <location>
        <begin position="469"/>
        <end position="492"/>
    </location>
</feature>
<feature type="transmembrane region" description="Helical" evidence="8">
    <location>
        <begin position="282"/>
        <end position="303"/>
    </location>
</feature>
<feature type="region of interest" description="Disordered" evidence="7">
    <location>
        <begin position="636"/>
        <end position="656"/>
    </location>
</feature>
<keyword evidence="4 8" id="KW-0812">Transmembrane</keyword>
<keyword evidence="11" id="KW-1185">Reference proteome</keyword>
<dbReference type="PROSITE" id="PS50850">
    <property type="entry name" value="MFS"/>
    <property type="match status" value="1"/>
</dbReference>
<evidence type="ECO:0000256" key="5">
    <source>
        <dbReference type="ARBA" id="ARBA00022989"/>
    </source>
</evidence>
<organism evidence="10 11">
    <name type="scientific">Aspergillus steynii IBT 23096</name>
    <dbReference type="NCBI Taxonomy" id="1392250"/>
    <lineage>
        <taxon>Eukaryota</taxon>
        <taxon>Fungi</taxon>
        <taxon>Dikarya</taxon>
        <taxon>Ascomycota</taxon>
        <taxon>Pezizomycotina</taxon>
        <taxon>Eurotiomycetes</taxon>
        <taxon>Eurotiomycetidae</taxon>
        <taxon>Eurotiales</taxon>
        <taxon>Aspergillaceae</taxon>
        <taxon>Aspergillus</taxon>
        <taxon>Aspergillus subgen. Circumdati</taxon>
    </lineage>
</organism>